<gene>
    <name evidence="2" type="ORF">AC579_9396</name>
</gene>
<dbReference type="EMBL" id="LFZO01000351">
    <property type="protein sequence ID" value="KXT09353.1"/>
    <property type="molecule type" value="Genomic_DNA"/>
</dbReference>
<feature type="compositionally biased region" description="Acidic residues" evidence="1">
    <location>
        <begin position="1"/>
        <end position="12"/>
    </location>
</feature>
<evidence type="ECO:0000313" key="3">
    <source>
        <dbReference type="Proteomes" id="UP000073492"/>
    </source>
</evidence>
<feature type="compositionally biased region" description="Basic and acidic residues" evidence="1">
    <location>
        <begin position="13"/>
        <end position="26"/>
    </location>
</feature>
<reference evidence="2 3" key="1">
    <citation type="submission" date="2015-07" db="EMBL/GenBank/DDBJ databases">
        <title>Comparative genomics of the Sigatoka disease complex on banana suggests a link between parallel evolutionary changes in Pseudocercospora fijiensis and Pseudocercospora eumusae and increased virulence on the banana host.</title>
        <authorList>
            <person name="Chang T.-C."/>
            <person name="Salvucci A."/>
            <person name="Crous P.W."/>
            <person name="Stergiopoulos I."/>
        </authorList>
    </citation>
    <scope>NUCLEOTIDE SEQUENCE [LARGE SCALE GENOMIC DNA]</scope>
    <source>
        <strain evidence="2 3">CBS 116634</strain>
    </source>
</reference>
<proteinExistence type="predicted"/>
<feature type="region of interest" description="Disordered" evidence="1">
    <location>
        <begin position="1"/>
        <end position="26"/>
    </location>
</feature>
<evidence type="ECO:0000256" key="1">
    <source>
        <dbReference type="SAM" id="MobiDB-lite"/>
    </source>
</evidence>
<dbReference type="OrthoDB" id="10252718at2759"/>
<comment type="caution">
    <text evidence="2">The sequence shown here is derived from an EMBL/GenBank/DDBJ whole genome shotgun (WGS) entry which is preliminary data.</text>
</comment>
<organism evidence="2 3">
    <name type="scientific">Pseudocercospora musae</name>
    <dbReference type="NCBI Taxonomy" id="113226"/>
    <lineage>
        <taxon>Eukaryota</taxon>
        <taxon>Fungi</taxon>
        <taxon>Dikarya</taxon>
        <taxon>Ascomycota</taxon>
        <taxon>Pezizomycotina</taxon>
        <taxon>Dothideomycetes</taxon>
        <taxon>Dothideomycetidae</taxon>
        <taxon>Mycosphaerellales</taxon>
        <taxon>Mycosphaerellaceae</taxon>
        <taxon>Pseudocercospora</taxon>
    </lineage>
</organism>
<evidence type="ECO:0000313" key="2">
    <source>
        <dbReference type="EMBL" id="KXT09353.1"/>
    </source>
</evidence>
<name>A0A139I3P7_9PEZI</name>
<protein>
    <submittedName>
        <fullName evidence="2">Uncharacterized protein</fullName>
    </submittedName>
</protein>
<accession>A0A139I3P7</accession>
<sequence>MWNDDDDDDDDAEARPMAHDPFRPAHDQSLVSVTVSLQPCRAASESYDAPSITSNPRPSALLAPQCLRRVALAEPIASGQPATGAVLPRGQLHAASAAGKLELPLVASP</sequence>
<dbReference type="Proteomes" id="UP000073492">
    <property type="component" value="Unassembled WGS sequence"/>
</dbReference>
<keyword evidence="3" id="KW-1185">Reference proteome</keyword>
<dbReference type="AlphaFoldDB" id="A0A139I3P7"/>